<dbReference type="Pfam" id="PF02098">
    <property type="entry name" value="His_binding"/>
    <property type="match status" value="1"/>
</dbReference>
<dbReference type="Gene3D" id="2.40.128.20">
    <property type="match status" value="1"/>
</dbReference>
<dbReference type="SUPFAM" id="SSF50814">
    <property type="entry name" value="Lipocalins"/>
    <property type="match status" value="1"/>
</dbReference>
<proteinExistence type="predicted"/>
<dbReference type="EMBL" id="GEDV01003435">
    <property type="protein sequence ID" value="JAP85122.1"/>
    <property type="molecule type" value="Transcribed_RNA"/>
</dbReference>
<protein>
    <submittedName>
        <fullName evidence="1">Lipocalin</fullName>
    </submittedName>
</protein>
<organism evidence="1">
    <name type="scientific">Rhipicephalus appendiculatus</name>
    <name type="common">Brown ear tick</name>
    <dbReference type="NCBI Taxonomy" id="34631"/>
    <lineage>
        <taxon>Eukaryota</taxon>
        <taxon>Metazoa</taxon>
        <taxon>Ecdysozoa</taxon>
        <taxon>Arthropoda</taxon>
        <taxon>Chelicerata</taxon>
        <taxon>Arachnida</taxon>
        <taxon>Acari</taxon>
        <taxon>Parasitiformes</taxon>
        <taxon>Ixodida</taxon>
        <taxon>Ixodoidea</taxon>
        <taxon>Ixodidae</taxon>
        <taxon>Rhipicephalinae</taxon>
        <taxon>Rhipicephalus</taxon>
        <taxon>Rhipicephalus</taxon>
    </lineage>
</organism>
<dbReference type="InterPro" id="IPR012674">
    <property type="entry name" value="Calycin"/>
</dbReference>
<sequence>MKDTLLNFSDTQSAQAMHLEIIFFPLLITFQFLQLEGKGSTNAMDSTATTPTDKKNETRELPIWANETRLGKYQHAEWVVANTSTFYLVKATFREREQLWGCDSTCISRNYSKTNGTYMTKFSFIDDSKQNKTVNLSTSLTSTYNYSIRNAIQYELRDCSLVNDTVIFTSNGTCTLMSVLSRENKMGCELWISKDRLTKGTVPKCCYFVFDLLCANVGSYDMYNKSQCS</sequence>
<evidence type="ECO:0000313" key="1">
    <source>
        <dbReference type="EMBL" id="JAP85122.1"/>
    </source>
</evidence>
<name>A0A131Z2V3_RHIAP</name>
<dbReference type="GO" id="GO:0030682">
    <property type="term" value="P:symbiont-mediated perturbation of host defenses"/>
    <property type="evidence" value="ECO:0007669"/>
    <property type="project" value="InterPro"/>
</dbReference>
<reference evidence="1" key="1">
    <citation type="journal article" date="2016" name="Ticks Tick Borne Dis.">
        <title>De novo assembly and annotation of the salivary gland transcriptome of Rhipicephalus appendiculatus male and female ticks during blood feeding.</title>
        <authorList>
            <person name="de Castro M.H."/>
            <person name="de Klerk D."/>
            <person name="Pienaar R."/>
            <person name="Latif A.A."/>
            <person name="Rees D.J."/>
            <person name="Mans B.J."/>
        </authorList>
    </citation>
    <scope>NUCLEOTIDE SEQUENCE</scope>
    <source>
        <tissue evidence="1">Salivary glands</tissue>
    </source>
</reference>
<dbReference type="GO" id="GO:0043176">
    <property type="term" value="F:amine binding"/>
    <property type="evidence" value="ECO:0007669"/>
    <property type="project" value="InterPro"/>
</dbReference>
<dbReference type="InterPro" id="IPR002970">
    <property type="entry name" value="Tick_his-bd"/>
</dbReference>
<dbReference type="AlphaFoldDB" id="A0A131Z2V3"/>
<accession>A0A131Z2V3</accession>